<feature type="transmembrane region" description="Helical" evidence="1">
    <location>
        <begin position="87"/>
        <end position="109"/>
    </location>
</feature>
<evidence type="ECO:0000313" key="2">
    <source>
        <dbReference type="EMBL" id="QHS98884.1"/>
    </source>
</evidence>
<dbReference type="EMBL" id="MN739327">
    <property type="protein sequence ID" value="QHS98884.1"/>
    <property type="molecule type" value="Genomic_DNA"/>
</dbReference>
<organism evidence="2">
    <name type="scientific">viral metagenome</name>
    <dbReference type="NCBI Taxonomy" id="1070528"/>
    <lineage>
        <taxon>unclassified sequences</taxon>
        <taxon>metagenomes</taxon>
        <taxon>organismal metagenomes</taxon>
    </lineage>
</organism>
<evidence type="ECO:0000256" key="1">
    <source>
        <dbReference type="SAM" id="Phobius"/>
    </source>
</evidence>
<name>A0A6C0C533_9ZZZZ</name>
<feature type="transmembrane region" description="Helical" evidence="1">
    <location>
        <begin position="58"/>
        <end position="75"/>
    </location>
</feature>
<reference evidence="2" key="1">
    <citation type="journal article" date="2020" name="Nature">
        <title>Giant virus diversity and host interactions through global metagenomics.</title>
        <authorList>
            <person name="Schulz F."/>
            <person name="Roux S."/>
            <person name="Paez-Espino D."/>
            <person name="Jungbluth S."/>
            <person name="Walsh D.A."/>
            <person name="Denef V.J."/>
            <person name="McMahon K.D."/>
            <person name="Konstantinidis K.T."/>
            <person name="Eloe-Fadrosh E.A."/>
            <person name="Kyrpides N.C."/>
            <person name="Woyke T."/>
        </authorList>
    </citation>
    <scope>NUCLEOTIDE SEQUENCE</scope>
    <source>
        <strain evidence="2">GVMAG-M-3300020185-18</strain>
    </source>
</reference>
<keyword evidence="1" id="KW-0812">Transmembrane</keyword>
<accession>A0A6C0C533</accession>
<keyword evidence="1" id="KW-0472">Membrane</keyword>
<keyword evidence="1" id="KW-1133">Transmembrane helix</keyword>
<proteinExistence type="predicted"/>
<dbReference type="AlphaFoldDB" id="A0A6C0C533"/>
<sequence>MNISKIVSAKTFKSLCTPAQLYFGLSVLSFIALIIQNCTDPYSFCIGSFSAPSPIHNASYFIVKTMYILFWTWIINKACTKGWNKLAWLIVLFPFIAMFVLLGLLMVGLQREIIKKKQ</sequence>
<feature type="transmembrane region" description="Helical" evidence="1">
    <location>
        <begin position="20"/>
        <end position="38"/>
    </location>
</feature>
<protein>
    <submittedName>
        <fullName evidence="2">Uncharacterized protein</fullName>
    </submittedName>
</protein>